<name>A0ABN6S0M1_9BACT</name>
<evidence type="ECO:0000313" key="2">
    <source>
        <dbReference type="Proteomes" id="UP001317742"/>
    </source>
</evidence>
<dbReference type="Proteomes" id="UP001317742">
    <property type="component" value="Chromosome"/>
</dbReference>
<reference evidence="1 2" key="1">
    <citation type="submission" date="2022-08" db="EMBL/GenBank/DDBJ databases">
        <title>Genome Sequence of the sulphate-reducing bacterium, Pseudodesulfovibrio sp. SYK.</title>
        <authorList>
            <person name="Kondo R."/>
            <person name="Kataoka T."/>
        </authorList>
    </citation>
    <scope>NUCLEOTIDE SEQUENCE [LARGE SCALE GENOMIC DNA]</scope>
    <source>
        <strain evidence="1 2">SYK</strain>
    </source>
</reference>
<organism evidence="1 2">
    <name type="scientific">Pseudodesulfovibrio nedwellii</name>
    <dbReference type="NCBI Taxonomy" id="2973072"/>
    <lineage>
        <taxon>Bacteria</taxon>
        <taxon>Pseudomonadati</taxon>
        <taxon>Thermodesulfobacteriota</taxon>
        <taxon>Desulfovibrionia</taxon>
        <taxon>Desulfovibrionales</taxon>
        <taxon>Desulfovibrionaceae</taxon>
    </lineage>
</organism>
<keyword evidence="1" id="KW-0808">Transferase</keyword>
<evidence type="ECO:0000313" key="1">
    <source>
        <dbReference type="EMBL" id="BDQ35885.1"/>
    </source>
</evidence>
<dbReference type="SUPFAM" id="SSF53335">
    <property type="entry name" value="S-adenosyl-L-methionine-dependent methyltransferases"/>
    <property type="match status" value="1"/>
</dbReference>
<keyword evidence="1" id="KW-0489">Methyltransferase</keyword>
<accession>A0ABN6S0M1</accession>
<dbReference type="GO" id="GO:0032259">
    <property type="term" value="P:methylation"/>
    <property type="evidence" value="ECO:0007669"/>
    <property type="project" value="UniProtKB-KW"/>
</dbReference>
<dbReference type="EMBL" id="AP026709">
    <property type="protein sequence ID" value="BDQ35885.1"/>
    <property type="molecule type" value="Genomic_DNA"/>
</dbReference>
<sequence>MFHFNKQNPEVLFTDIREEDHTLCDGRPFTVSPDTIEDFRSMTFEDEAFSLVIFDPPHLCRAGDKSWMKAKYGCLNPDTWEDDIQKGFAECWRVLKPGGTLVFKWNETQLKLKDLRPLFPAHPVCGHTTTVNLKTHWILFHKTEMS</sequence>
<gene>
    <name evidence="1" type="ORF">SYK_02450</name>
</gene>
<dbReference type="Gene3D" id="3.40.50.150">
    <property type="entry name" value="Vaccinia Virus protein VP39"/>
    <property type="match status" value="1"/>
</dbReference>
<dbReference type="GO" id="GO:0008168">
    <property type="term" value="F:methyltransferase activity"/>
    <property type="evidence" value="ECO:0007669"/>
    <property type="project" value="UniProtKB-KW"/>
</dbReference>
<proteinExistence type="predicted"/>
<dbReference type="InterPro" id="IPR029063">
    <property type="entry name" value="SAM-dependent_MTases_sf"/>
</dbReference>
<keyword evidence="2" id="KW-1185">Reference proteome</keyword>
<protein>
    <submittedName>
        <fullName evidence="1">Methyltransferase</fullName>
    </submittedName>
</protein>